<dbReference type="GO" id="GO:0016020">
    <property type="term" value="C:membrane"/>
    <property type="evidence" value="ECO:0007669"/>
    <property type="project" value="UniProtKB-SubCell"/>
</dbReference>
<reference evidence="7 8" key="1">
    <citation type="submission" date="2018-03" db="EMBL/GenBank/DDBJ databases">
        <title>Genomic Encyclopedia of Archaeal and Bacterial Type Strains, Phase II (KMG-II): from individual species to whole genera.</title>
        <authorList>
            <person name="Goeker M."/>
        </authorList>
    </citation>
    <scope>NUCLEOTIDE SEQUENCE [LARGE SCALE GENOMIC DNA]</scope>
    <source>
        <strain evidence="7 8">DSM 24859</strain>
    </source>
</reference>
<evidence type="ECO:0000256" key="6">
    <source>
        <dbReference type="SAM" id="Phobius"/>
    </source>
</evidence>
<keyword evidence="2 6" id="KW-0812">Transmembrane</keyword>
<proteinExistence type="predicted"/>
<keyword evidence="3 6" id="KW-1133">Transmembrane helix</keyword>
<evidence type="ECO:0000256" key="3">
    <source>
        <dbReference type="ARBA" id="ARBA00022989"/>
    </source>
</evidence>
<dbReference type="InterPro" id="IPR050739">
    <property type="entry name" value="MFP"/>
</dbReference>
<feature type="transmembrane region" description="Helical" evidence="6">
    <location>
        <begin position="25"/>
        <end position="47"/>
    </location>
</feature>
<dbReference type="PANTHER" id="PTHR30386:SF26">
    <property type="entry name" value="TRANSPORT PROTEIN COMB"/>
    <property type="match status" value="1"/>
</dbReference>
<dbReference type="OrthoDB" id="7057889at2"/>
<evidence type="ECO:0000256" key="2">
    <source>
        <dbReference type="ARBA" id="ARBA00022692"/>
    </source>
</evidence>
<evidence type="ECO:0000256" key="1">
    <source>
        <dbReference type="ARBA" id="ARBA00004167"/>
    </source>
</evidence>
<evidence type="ECO:0000313" key="7">
    <source>
        <dbReference type="EMBL" id="PSL44702.1"/>
    </source>
</evidence>
<name>A0A2P8HEQ2_CHINA</name>
<dbReference type="RefSeq" id="WP_106530144.1">
    <property type="nucleotide sequence ID" value="NZ_PYAW01000005.1"/>
</dbReference>
<sequence length="436" mass="49933">MQQVVKKQERTEEIQHIIDRMPTKFGVYVAFIVFSFAIAMIGFGWFIKYPDIITGQIVINSTGSPIKLIANTSGKLLLNNHRSMDDVKEGDYLAIIANPAKQEDIVQLKSHLSKLSLGDLLGRNYLAGFSRNVSLGEISAKYFAFLSSYEQFITYYSQNLLEKQEEVLKTQLSEQKDISGVTTERLLTSKESLFLMGKSHHRDSLLFYDKVLAEADYEKSKMSFLGTKDNYNSMLKEDMTLKEQIQETINKLQQLEIQKNEKEMQLKLELISSYTALQDDFKVWEEKYVLKSPINGKMQFLKFWSNEQFVSQGEPVFTILPTKRKTLGQLMLPAEGAGKVARHQEVVIKLLSYPYEEYGTLKGHVSEISLTTNTMKTEKGNMENYLVTVDLPEKLVTSYGTQLNDQYEIIGNAEIITSDRTLISRLFDNLKYVAKK</sequence>
<feature type="coiled-coil region" evidence="5">
    <location>
        <begin position="235"/>
        <end position="265"/>
    </location>
</feature>
<evidence type="ECO:0000256" key="4">
    <source>
        <dbReference type="ARBA" id="ARBA00023136"/>
    </source>
</evidence>
<comment type="subcellular location">
    <subcellularLocation>
        <location evidence="1">Membrane</location>
        <topology evidence="1">Single-pass membrane protein</topology>
    </subcellularLocation>
</comment>
<keyword evidence="5" id="KW-0175">Coiled coil</keyword>
<protein>
    <submittedName>
        <fullName evidence="7">HlyD family secretion protein</fullName>
    </submittedName>
</protein>
<accession>A0A2P8HEQ2</accession>
<evidence type="ECO:0000313" key="8">
    <source>
        <dbReference type="Proteomes" id="UP000240971"/>
    </source>
</evidence>
<gene>
    <name evidence="7" type="ORF">CLV51_10574</name>
</gene>
<keyword evidence="4 6" id="KW-0472">Membrane</keyword>
<dbReference type="EMBL" id="PYAW01000005">
    <property type="protein sequence ID" value="PSL44702.1"/>
    <property type="molecule type" value="Genomic_DNA"/>
</dbReference>
<comment type="caution">
    <text evidence="7">The sequence shown here is derived from an EMBL/GenBank/DDBJ whole genome shotgun (WGS) entry which is preliminary data.</text>
</comment>
<evidence type="ECO:0000256" key="5">
    <source>
        <dbReference type="SAM" id="Coils"/>
    </source>
</evidence>
<dbReference type="Proteomes" id="UP000240971">
    <property type="component" value="Unassembled WGS sequence"/>
</dbReference>
<dbReference type="PANTHER" id="PTHR30386">
    <property type="entry name" value="MEMBRANE FUSION SUBUNIT OF EMRAB-TOLC MULTIDRUG EFFLUX PUMP"/>
    <property type="match status" value="1"/>
</dbReference>
<keyword evidence="8" id="KW-1185">Reference proteome</keyword>
<organism evidence="7 8">
    <name type="scientific">Chitinophaga niastensis</name>
    <dbReference type="NCBI Taxonomy" id="536980"/>
    <lineage>
        <taxon>Bacteria</taxon>
        <taxon>Pseudomonadati</taxon>
        <taxon>Bacteroidota</taxon>
        <taxon>Chitinophagia</taxon>
        <taxon>Chitinophagales</taxon>
        <taxon>Chitinophagaceae</taxon>
        <taxon>Chitinophaga</taxon>
    </lineage>
</organism>
<dbReference type="AlphaFoldDB" id="A0A2P8HEQ2"/>